<reference evidence="9 10" key="1">
    <citation type="submission" date="2018-12" db="EMBL/GenBank/DDBJ databases">
        <authorList>
            <person name="Feng G."/>
            <person name="Zhu H."/>
        </authorList>
    </citation>
    <scope>NUCLEOTIDE SEQUENCE [LARGE SCALE GENOMIC DNA]</scope>
    <source>
        <strain evidence="9 10">LMG 26000</strain>
    </source>
</reference>
<evidence type="ECO:0000259" key="8">
    <source>
        <dbReference type="PROSITE" id="PS51007"/>
    </source>
</evidence>
<evidence type="ECO:0000256" key="4">
    <source>
        <dbReference type="ARBA" id="ARBA00022982"/>
    </source>
</evidence>
<feature type="domain" description="Cytochrome c" evidence="8">
    <location>
        <begin position="176"/>
        <end position="253"/>
    </location>
</feature>
<keyword evidence="4" id="KW-0249">Electron transport</keyword>
<keyword evidence="7" id="KW-1133">Transmembrane helix</keyword>
<protein>
    <submittedName>
        <fullName evidence="9">Cytochrome c</fullName>
    </submittedName>
</protein>
<dbReference type="GO" id="GO:0009055">
    <property type="term" value="F:electron transfer activity"/>
    <property type="evidence" value="ECO:0007669"/>
    <property type="project" value="InterPro"/>
</dbReference>
<dbReference type="PROSITE" id="PS51007">
    <property type="entry name" value="CYTC"/>
    <property type="match status" value="1"/>
</dbReference>
<dbReference type="OrthoDB" id="9811395at2"/>
<evidence type="ECO:0000256" key="3">
    <source>
        <dbReference type="ARBA" id="ARBA00022723"/>
    </source>
</evidence>
<evidence type="ECO:0000313" key="10">
    <source>
        <dbReference type="Proteomes" id="UP000270291"/>
    </source>
</evidence>
<dbReference type="InterPro" id="IPR050597">
    <property type="entry name" value="Cytochrome_c_Oxidase_Subunit"/>
</dbReference>
<dbReference type="Proteomes" id="UP000270291">
    <property type="component" value="Unassembled WGS sequence"/>
</dbReference>
<evidence type="ECO:0000256" key="2">
    <source>
        <dbReference type="ARBA" id="ARBA00022617"/>
    </source>
</evidence>
<dbReference type="GO" id="GO:0020037">
    <property type="term" value="F:heme binding"/>
    <property type="evidence" value="ECO:0007669"/>
    <property type="project" value="InterPro"/>
</dbReference>
<name>A0A428KIF2_9BACT</name>
<keyword evidence="1" id="KW-0813">Transport</keyword>
<dbReference type="InterPro" id="IPR036909">
    <property type="entry name" value="Cyt_c-like_dom_sf"/>
</dbReference>
<comment type="caution">
    <text evidence="9">The sequence shown here is derived from an EMBL/GenBank/DDBJ whole genome shotgun (WGS) entry which is preliminary data.</text>
</comment>
<sequence length="253" mass="27069">MSAPVLLLSLHVLLVCAAFLFFGYKVWLLLTGRQEPLRQLRARTRWADSVLLGTTLLSGASVWATTTALGPGFLALLVGVVVLLLACVWMLRRESGYLAFGNLLGAVVLYISTLYLTLPNVLPNQLRQPETTAPSASGQAEATATPDAAAPVDTLAISATDQALLNSVQTEATAPPVLEVGKVLYTQNCVVCHGSDGKLGLNGARDLTQSNLNAAGRMYQVANGSISKKMPAFQDKLTEEEIRQVVEYSLTLR</sequence>
<keyword evidence="5 6" id="KW-0408">Iron</keyword>
<evidence type="ECO:0000256" key="6">
    <source>
        <dbReference type="PROSITE-ProRule" id="PRU00433"/>
    </source>
</evidence>
<dbReference type="RefSeq" id="WP_125435721.1">
    <property type="nucleotide sequence ID" value="NZ_RWIU01000001.1"/>
</dbReference>
<dbReference type="PRINTS" id="PR00605">
    <property type="entry name" value="CYTCHROMECIC"/>
</dbReference>
<gene>
    <name evidence="9" type="ORF">EI293_03500</name>
</gene>
<keyword evidence="7" id="KW-0812">Transmembrane</keyword>
<dbReference type="Pfam" id="PF13442">
    <property type="entry name" value="Cytochrome_CBB3"/>
    <property type="match status" value="1"/>
</dbReference>
<feature type="transmembrane region" description="Helical" evidence="7">
    <location>
        <begin position="6"/>
        <end position="28"/>
    </location>
</feature>
<keyword evidence="10" id="KW-1185">Reference proteome</keyword>
<evidence type="ECO:0000256" key="7">
    <source>
        <dbReference type="SAM" id="Phobius"/>
    </source>
</evidence>
<evidence type="ECO:0000313" key="9">
    <source>
        <dbReference type="EMBL" id="RSK46247.1"/>
    </source>
</evidence>
<keyword evidence="3 6" id="KW-0479">Metal-binding</keyword>
<dbReference type="AlphaFoldDB" id="A0A428KIF2"/>
<accession>A0A428KIF2</accession>
<dbReference type="InterPro" id="IPR008168">
    <property type="entry name" value="Cyt_C_IC"/>
</dbReference>
<dbReference type="SUPFAM" id="SSF46626">
    <property type="entry name" value="Cytochrome c"/>
    <property type="match status" value="1"/>
</dbReference>
<proteinExistence type="predicted"/>
<dbReference type="PANTHER" id="PTHR33751">
    <property type="entry name" value="CBB3-TYPE CYTOCHROME C OXIDASE SUBUNIT FIXP"/>
    <property type="match status" value="1"/>
</dbReference>
<evidence type="ECO:0000256" key="5">
    <source>
        <dbReference type="ARBA" id="ARBA00023004"/>
    </source>
</evidence>
<keyword evidence="2 6" id="KW-0349">Heme</keyword>
<dbReference type="EMBL" id="RWIU01000001">
    <property type="protein sequence ID" value="RSK46247.1"/>
    <property type="molecule type" value="Genomic_DNA"/>
</dbReference>
<feature type="transmembrane region" description="Helical" evidence="7">
    <location>
        <begin position="72"/>
        <end position="91"/>
    </location>
</feature>
<dbReference type="Gene3D" id="1.10.760.10">
    <property type="entry name" value="Cytochrome c-like domain"/>
    <property type="match status" value="1"/>
</dbReference>
<dbReference type="PANTHER" id="PTHR33751:SF1">
    <property type="entry name" value="CBB3-TYPE CYTOCHROME C OXIDASE SUBUNIT FIXP"/>
    <property type="match status" value="1"/>
</dbReference>
<dbReference type="GO" id="GO:0005506">
    <property type="term" value="F:iron ion binding"/>
    <property type="evidence" value="ECO:0007669"/>
    <property type="project" value="InterPro"/>
</dbReference>
<keyword evidence="7" id="KW-0472">Membrane</keyword>
<feature type="transmembrane region" description="Helical" evidence="7">
    <location>
        <begin position="98"/>
        <end position="118"/>
    </location>
</feature>
<organism evidence="9 10">
    <name type="scientific">Hymenobacter perfusus</name>
    <dbReference type="NCBI Taxonomy" id="1236770"/>
    <lineage>
        <taxon>Bacteria</taxon>
        <taxon>Pseudomonadati</taxon>
        <taxon>Bacteroidota</taxon>
        <taxon>Cytophagia</taxon>
        <taxon>Cytophagales</taxon>
        <taxon>Hymenobacteraceae</taxon>
        <taxon>Hymenobacter</taxon>
    </lineage>
</organism>
<dbReference type="InterPro" id="IPR009056">
    <property type="entry name" value="Cyt_c-like_dom"/>
</dbReference>
<evidence type="ECO:0000256" key="1">
    <source>
        <dbReference type="ARBA" id="ARBA00022448"/>
    </source>
</evidence>